<dbReference type="Pfam" id="PF14897">
    <property type="entry name" value="EpsG"/>
    <property type="match status" value="1"/>
</dbReference>
<feature type="transmembrane region" description="Helical" evidence="1">
    <location>
        <begin position="298"/>
        <end position="318"/>
    </location>
</feature>
<dbReference type="RefSeq" id="WP_074717706.1">
    <property type="nucleotide sequence ID" value="NZ_FNPG01000017.1"/>
</dbReference>
<keyword evidence="1" id="KW-0472">Membrane</keyword>
<feature type="transmembrane region" description="Helical" evidence="1">
    <location>
        <begin position="47"/>
        <end position="64"/>
    </location>
</feature>
<reference evidence="2 3" key="1">
    <citation type="submission" date="2016-10" db="EMBL/GenBank/DDBJ databases">
        <authorList>
            <person name="de Groot N.N."/>
        </authorList>
    </citation>
    <scope>NUCLEOTIDE SEQUENCE [LARGE SCALE GENOMIC DNA]</scope>
    <source>
        <strain evidence="2 3">DSM 14045</strain>
    </source>
</reference>
<evidence type="ECO:0000313" key="3">
    <source>
        <dbReference type="Proteomes" id="UP000183918"/>
    </source>
</evidence>
<name>A0A1H3JSG8_9FIRM</name>
<feature type="transmembrane region" description="Helical" evidence="1">
    <location>
        <begin position="114"/>
        <end position="133"/>
    </location>
</feature>
<dbReference type="AlphaFoldDB" id="A0A1H3JSG8"/>
<feature type="transmembrane region" description="Helical" evidence="1">
    <location>
        <begin position="268"/>
        <end position="286"/>
    </location>
</feature>
<organism evidence="2 3">
    <name type="scientific">Lachnobacterium bovis DSM 14045</name>
    <dbReference type="NCBI Taxonomy" id="1122142"/>
    <lineage>
        <taxon>Bacteria</taxon>
        <taxon>Bacillati</taxon>
        <taxon>Bacillota</taxon>
        <taxon>Clostridia</taxon>
        <taxon>Lachnospirales</taxon>
        <taxon>Lachnospiraceae</taxon>
        <taxon>Lachnobacterium</taxon>
    </lineage>
</organism>
<gene>
    <name evidence="2" type="ORF">SAMN02910414_01534</name>
</gene>
<evidence type="ECO:0000256" key="1">
    <source>
        <dbReference type="SAM" id="Phobius"/>
    </source>
</evidence>
<proteinExistence type="predicted"/>
<dbReference type="STRING" id="1122142.SAMN02910414_01534"/>
<feature type="transmembrane region" description="Helical" evidence="1">
    <location>
        <begin position="221"/>
        <end position="248"/>
    </location>
</feature>
<keyword evidence="1" id="KW-1133">Transmembrane helix</keyword>
<feature type="transmembrane region" description="Helical" evidence="1">
    <location>
        <begin position="185"/>
        <end position="209"/>
    </location>
</feature>
<keyword evidence="3" id="KW-1185">Reference proteome</keyword>
<dbReference type="OrthoDB" id="2329888at2"/>
<feature type="transmembrane region" description="Helical" evidence="1">
    <location>
        <begin position="348"/>
        <end position="367"/>
    </location>
</feature>
<evidence type="ECO:0000313" key="2">
    <source>
        <dbReference type="EMBL" id="SDY42204.1"/>
    </source>
</evidence>
<dbReference type="Proteomes" id="UP000183918">
    <property type="component" value="Unassembled WGS sequence"/>
</dbReference>
<feature type="transmembrane region" description="Helical" evidence="1">
    <location>
        <begin position="145"/>
        <end position="173"/>
    </location>
</feature>
<feature type="transmembrane region" description="Helical" evidence="1">
    <location>
        <begin position="6"/>
        <end position="26"/>
    </location>
</feature>
<keyword evidence="1" id="KW-0812">Transmembrane</keyword>
<accession>A0A1H3JSG8</accession>
<dbReference type="EMBL" id="FNPG01000017">
    <property type="protein sequence ID" value="SDY42204.1"/>
    <property type="molecule type" value="Genomic_DNA"/>
</dbReference>
<sequence>MEFSEQDSLLLYYAVFSFSVFMSFIYQKKYQLKSTRENVTRGMKRKSFSMPIFIIAPVVALQTLRYRVGTDYYAYEVLYKSLTNEKNKIVYNQYVNEPLYIYESRLVKMIFNDVWGFFFLNALIEAVLIFVIFNHYKEKISMPIAYVLFYSMLYPTFFNMERQALALVIAWLGMIFFEKKEYVKYVLVILIAMGFHNSAIVFLIVGIFCRMESLIRFIRKYAGIFWFIIAGALIFMYYQGKMVLQWIIQNFSWLSKYKLYLANGSTRMSISYMLIILMTIPCIVYIKNLKNNEKFSRFYVVCFLTQVFFLIMSCSVNIGNRLFLYFENSQIILISMLCKSVTEGNRKFLSIAYILFGIVFFYSMYYNSRNSEIFPYRLILERFTTWH</sequence>
<protein>
    <submittedName>
        <fullName evidence="2">EpsG family protein</fullName>
    </submittedName>
</protein>
<dbReference type="InterPro" id="IPR049458">
    <property type="entry name" value="EpsG-like"/>
</dbReference>